<dbReference type="Pfam" id="PF00535">
    <property type="entry name" value="Glycos_transf_2"/>
    <property type="match status" value="1"/>
</dbReference>
<comment type="similarity">
    <text evidence="1">Belongs to the glycosyltransferase 2 family. WaaE/KdtX subfamily.</text>
</comment>
<dbReference type="EMBL" id="BAABFN010000004">
    <property type="protein sequence ID" value="GAA4310577.1"/>
    <property type="molecule type" value="Genomic_DNA"/>
</dbReference>
<dbReference type="PANTHER" id="PTHR43630:SF2">
    <property type="entry name" value="GLYCOSYLTRANSFERASE"/>
    <property type="match status" value="1"/>
</dbReference>
<dbReference type="InterPro" id="IPR001173">
    <property type="entry name" value="Glyco_trans_2-like"/>
</dbReference>
<name>A0ABP8FTZ6_9BACT</name>
<dbReference type="RefSeq" id="WP_344978609.1">
    <property type="nucleotide sequence ID" value="NZ_BAABFN010000004.1"/>
</dbReference>
<sequence length="381" mass="43332">MNIWLLLMCLFAAVYTLLLVVYRYGWIKQPFFEAGRITISGKTKVSLIIPARNEEASILTCLKAISEQNYPAALLEVLVVDDHSTDRTAELVRQFPASNVKLVDLAAYLSENEQLNAYKKKAIAVGIGLSTGTLILTTDADCVMGSEWVATLVKYYENRPVKFIAAPVAFHQERNFFEVFQSLDFLCMQGITGAAARLKCGTMCNGANLAYEKQAFLDVGAFKGIDCIASGDDMLLMYKMYKAYPDGIAFLKSPDAVVHTRPMPTLRTFLEQRIRWASKADRYDDRRLTVVLAFIYLWNVALLLFFLAGFFHPAWWLVWLALLLYKTAAELFFLAPVARFFRKSRQLWQFLPAQLLHIPYIVVSGWLGKFGSYRWKGREVK</sequence>
<dbReference type="PANTHER" id="PTHR43630">
    <property type="entry name" value="POLY-BETA-1,6-N-ACETYL-D-GLUCOSAMINE SYNTHASE"/>
    <property type="match status" value="1"/>
</dbReference>
<reference evidence="5" key="1">
    <citation type="journal article" date="2019" name="Int. J. Syst. Evol. Microbiol.">
        <title>The Global Catalogue of Microorganisms (GCM) 10K type strain sequencing project: providing services to taxonomists for standard genome sequencing and annotation.</title>
        <authorList>
            <consortium name="The Broad Institute Genomics Platform"/>
            <consortium name="The Broad Institute Genome Sequencing Center for Infectious Disease"/>
            <person name="Wu L."/>
            <person name="Ma J."/>
        </authorList>
    </citation>
    <scope>NUCLEOTIDE SEQUENCE [LARGE SCALE GENOMIC DNA]</scope>
    <source>
        <strain evidence="5">JCM 17664</strain>
    </source>
</reference>
<organism evidence="4 5">
    <name type="scientific">Compostibacter hankyongensis</name>
    <dbReference type="NCBI Taxonomy" id="1007089"/>
    <lineage>
        <taxon>Bacteria</taxon>
        <taxon>Pseudomonadati</taxon>
        <taxon>Bacteroidota</taxon>
        <taxon>Chitinophagia</taxon>
        <taxon>Chitinophagales</taxon>
        <taxon>Chitinophagaceae</taxon>
        <taxon>Compostibacter</taxon>
    </lineage>
</organism>
<keyword evidence="2" id="KW-1133">Transmembrane helix</keyword>
<dbReference type="Proteomes" id="UP001501207">
    <property type="component" value="Unassembled WGS sequence"/>
</dbReference>
<evidence type="ECO:0000313" key="5">
    <source>
        <dbReference type="Proteomes" id="UP001501207"/>
    </source>
</evidence>
<feature type="transmembrane region" description="Helical" evidence="2">
    <location>
        <begin position="314"/>
        <end position="335"/>
    </location>
</feature>
<dbReference type="InterPro" id="IPR029044">
    <property type="entry name" value="Nucleotide-diphossugar_trans"/>
</dbReference>
<feature type="domain" description="Glycosyltransferase 2-like" evidence="3">
    <location>
        <begin position="46"/>
        <end position="181"/>
    </location>
</feature>
<dbReference type="SUPFAM" id="SSF53448">
    <property type="entry name" value="Nucleotide-diphospho-sugar transferases"/>
    <property type="match status" value="1"/>
</dbReference>
<feature type="transmembrane region" description="Helical" evidence="2">
    <location>
        <begin position="6"/>
        <end position="26"/>
    </location>
</feature>
<keyword evidence="2" id="KW-0472">Membrane</keyword>
<comment type="caution">
    <text evidence="4">The sequence shown here is derived from an EMBL/GenBank/DDBJ whole genome shotgun (WGS) entry which is preliminary data.</text>
</comment>
<evidence type="ECO:0000313" key="4">
    <source>
        <dbReference type="EMBL" id="GAA4310577.1"/>
    </source>
</evidence>
<evidence type="ECO:0000256" key="2">
    <source>
        <dbReference type="SAM" id="Phobius"/>
    </source>
</evidence>
<keyword evidence="2" id="KW-0812">Transmembrane</keyword>
<gene>
    <name evidence="4" type="ORF">GCM10023143_19120</name>
</gene>
<feature type="transmembrane region" description="Helical" evidence="2">
    <location>
        <begin position="288"/>
        <end position="308"/>
    </location>
</feature>
<protein>
    <submittedName>
        <fullName evidence="4">Glycosyltransferase</fullName>
    </submittedName>
</protein>
<accession>A0ABP8FTZ6</accession>
<keyword evidence="5" id="KW-1185">Reference proteome</keyword>
<evidence type="ECO:0000259" key="3">
    <source>
        <dbReference type="Pfam" id="PF00535"/>
    </source>
</evidence>
<dbReference type="Gene3D" id="3.90.550.10">
    <property type="entry name" value="Spore Coat Polysaccharide Biosynthesis Protein SpsA, Chain A"/>
    <property type="match status" value="1"/>
</dbReference>
<proteinExistence type="inferred from homology"/>
<evidence type="ECO:0000256" key="1">
    <source>
        <dbReference type="ARBA" id="ARBA00038494"/>
    </source>
</evidence>